<dbReference type="Gene3D" id="3.40.50.2000">
    <property type="entry name" value="Glycogen Phosphorylase B"/>
    <property type="match status" value="1"/>
</dbReference>
<name>A0A1X7K372_9SPHI</name>
<evidence type="ECO:0000256" key="1">
    <source>
        <dbReference type="ARBA" id="ARBA00001478"/>
    </source>
</evidence>
<evidence type="ECO:0000256" key="2">
    <source>
        <dbReference type="ARBA" id="ARBA00012588"/>
    </source>
</evidence>
<organism evidence="5 6">
    <name type="scientific">Sphingobacterium psychroaquaticum</name>
    <dbReference type="NCBI Taxonomy" id="561061"/>
    <lineage>
        <taxon>Bacteria</taxon>
        <taxon>Pseudomonadati</taxon>
        <taxon>Bacteroidota</taxon>
        <taxon>Sphingobacteriia</taxon>
        <taxon>Sphingobacteriales</taxon>
        <taxon>Sphingobacteriaceae</taxon>
        <taxon>Sphingobacterium</taxon>
    </lineage>
</organism>
<dbReference type="EMBL" id="FXAU01000004">
    <property type="protein sequence ID" value="SMG34610.1"/>
    <property type="molecule type" value="Genomic_DNA"/>
</dbReference>
<dbReference type="OrthoDB" id="9808590at2"/>
<dbReference type="PANTHER" id="PTHR45825">
    <property type="entry name" value="GRANULE-BOUND STARCH SYNTHASE 1, CHLOROPLASTIC/AMYLOPLASTIC"/>
    <property type="match status" value="1"/>
</dbReference>
<dbReference type="PANTHER" id="PTHR45825:SF11">
    <property type="entry name" value="ALPHA AMYLASE DOMAIN-CONTAINING PROTEIN"/>
    <property type="match status" value="1"/>
</dbReference>
<reference evidence="5 6" key="1">
    <citation type="submission" date="2017-04" db="EMBL/GenBank/DDBJ databases">
        <authorList>
            <person name="Afonso C.L."/>
            <person name="Miller P.J."/>
            <person name="Scott M.A."/>
            <person name="Spackman E."/>
            <person name="Goraichik I."/>
            <person name="Dimitrov K.M."/>
            <person name="Suarez D.L."/>
            <person name="Swayne D.E."/>
        </authorList>
    </citation>
    <scope>NUCLEOTIDE SEQUENCE [LARGE SCALE GENOMIC DNA]</scope>
    <source>
        <strain evidence="5 6">DSM 22418</strain>
    </source>
</reference>
<dbReference type="Pfam" id="PF08323">
    <property type="entry name" value="Glyco_transf_5"/>
    <property type="match status" value="1"/>
</dbReference>
<evidence type="ECO:0000256" key="3">
    <source>
        <dbReference type="ARBA" id="ARBA00022676"/>
    </source>
</evidence>
<evidence type="ECO:0000313" key="6">
    <source>
        <dbReference type="Proteomes" id="UP000192980"/>
    </source>
</evidence>
<dbReference type="SUPFAM" id="SSF53756">
    <property type="entry name" value="UDP-Glycosyltransferase/glycogen phosphorylase"/>
    <property type="match status" value="1"/>
</dbReference>
<comment type="catalytic activity">
    <reaction evidence="1">
        <text>[(1-&gt;4)-alpha-D-glucosyl](n) + ADP-alpha-D-glucose = [(1-&gt;4)-alpha-D-glucosyl](n+1) + ADP + H(+)</text>
        <dbReference type="Rhea" id="RHEA:18189"/>
        <dbReference type="Rhea" id="RHEA-COMP:9584"/>
        <dbReference type="Rhea" id="RHEA-COMP:9587"/>
        <dbReference type="ChEBI" id="CHEBI:15378"/>
        <dbReference type="ChEBI" id="CHEBI:15444"/>
        <dbReference type="ChEBI" id="CHEBI:57498"/>
        <dbReference type="ChEBI" id="CHEBI:456216"/>
        <dbReference type="EC" id="2.4.1.21"/>
    </reaction>
</comment>
<sequence>MAKTKILFVTHEMSPFLEISKISEITRQLPQAMQEKGFEIRILMPRFGNINERRNRLHEVIRLSGMNIVVDNNDNPLIIKVASLPAARMQVYFLDNEEYFQRKKVFRDEKGEFFADNNERSLFFCKGALETVKKLGWSPDVVHCHGWFTAMVPAFLKTTYKDDPAFKDAKVMYSLYADEDFDTLTPKYAEMAGQEDMTPEEAAVYGDGSYVDLYKGALTYTDIAVYADETIDPTLKAFIAEKGIRSFSPKGDDDYEGFGELFDEFATVDAETA</sequence>
<dbReference type="STRING" id="561061.SAMN05660862_2441"/>
<evidence type="ECO:0000256" key="4">
    <source>
        <dbReference type="ARBA" id="ARBA00022679"/>
    </source>
</evidence>
<dbReference type="Proteomes" id="UP000192980">
    <property type="component" value="Unassembled WGS sequence"/>
</dbReference>
<dbReference type="GO" id="GO:0009011">
    <property type="term" value="F:alpha-1,4-glucan glucosyltransferase (ADP-glucose donor) activity"/>
    <property type="evidence" value="ECO:0007669"/>
    <property type="project" value="UniProtKB-EC"/>
</dbReference>
<protein>
    <recommendedName>
        <fullName evidence="2">starch synthase</fullName>
        <ecNumber evidence="2">2.4.1.21</ecNumber>
    </recommendedName>
</protein>
<dbReference type="AlphaFoldDB" id="A0A1X7K372"/>
<dbReference type="EC" id="2.4.1.21" evidence="2"/>
<accession>A0A1X7K372</accession>
<keyword evidence="4" id="KW-0808">Transferase</keyword>
<keyword evidence="3" id="KW-0328">Glycosyltransferase</keyword>
<dbReference type="InterPro" id="IPR013534">
    <property type="entry name" value="Starch_synth_cat_dom"/>
</dbReference>
<dbReference type="RefSeq" id="WP_085473179.1">
    <property type="nucleotide sequence ID" value="NZ_CP038029.1"/>
</dbReference>
<proteinExistence type="predicted"/>
<gene>
    <name evidence="5" type="ORF">SAMN05660862_2441</name>
</gene>
<keyword evidence="6" id="KW-1185">Reference proteome</keyword>
<evidence type="ECO:0000313" key="5">
    <source>
        <dbReference type="EMBL" id="SMG34610.1"/>
    </source>
</evidence>